<proteinExistence type="predicted"/>
<feature type="region of interest" description="Disordered" evidence="1">
    <location>
        <begin position="22"/>
        <end position="52"/>
    </location>
</feature>
<dbReference type="AlphaFoldDB" id="A0A6D2HEG8"/>
<name>A0A6D2HEG8_9BRAS</name>
<evidence type="ECO:0000256" key="1">
    <source>
        <dbReference type="SAM" id="MobiDB-lite"/>
    </source>
</evidence>
<evidence type="ECO:0000313" key="2">
    <source>
        <dbReference type="EMBL" id="CAA7014198.1"/>
    </source>
</evidence>
<dbReference type="EMBL" id="CACVBM020000099">
    <property type="protein sequence ID" value="CAA7014198.1"/>
    <property type="molecule type" value="Genomic_DNA"/>
</dbReference>
<organism evidence="2 3">
    <name type="scientific">Microthlaspi erraticum</name>
    <dbReference type="NCBI Taxonomy" id="1685480"/>
    <lineage>
        <taxon>Eukaryota</taxon>
        <taxon>Viridiplantae</taxon>
        <taxon>Streptophyta</taxon>
        <taxon>Embryophyta</taxon>
        <taxon>Tracheophyta</taxon>
        <taxon>Spermatophyta</taxon>
        <taxon>Magnoliopsida</taxon>
        <taxon>eudicotyledons</taxon>
        <taxon>Gunneridae</taxon>
        <taxon>Pentapetalae</taxon>
        <taxon>rosids</taxon>
        <taxon>malvids</taxon>
        <taxon>Brassicales</taxon>
        <taxon>Brassicaceae</taxon>
        <taxon>Coluteocarpeae</taxon>
        <taxon>Microthlaspi</taxon>
    </lineage>
</organism>
<protein>
    <submittedName>
        <fullName evidence="2">Uncharacterized protein</fullName>
    </submittedName>
</protein>
<gene>
    <name evidence="2" type="ORF">MERR_LOCUS1432</name>
</gene>
<accession>A0A6D2HEG8</accession>
<reference evidence="2" key="1">
    <citation type="submission" date="2020-01" db="EMBL/GenBank/DDBJ databases">
        <authorList>
            <person name="Mishra B."/>
        </authorList>
    </citation>
    <scope>NUCLEOTIDE SEQUENCE [LARGE SCALE GENOMIC DNA]</scope>
</reference>
<keyword evidence="3" id="KW-1185">Reference proteome</keyword>
<evidence type="ECO:0000313" key="3">
    <source>
        <dbReference type="Proteomes" id="UP000467841"/>
    </source>
</evidence>
<sequence>MFDFIKKAPNLLWLQAEALETTTSQTKPEPPSASNIVSSQPQTTPRSASFVPRELSSGRKCCLRMRSAAAAGALGRLAADDVVADEQGLRGIPISQAFADEAPAARFA</sequence>
<feature type="compositionally biased region" description="Polar residues" evidence="1">
    <location>
        <begin position="22"/>
        <end position="47"/>
    </location>
</feature>
<comment type="caution">
    <text evidence="2">The sequence shown here is derived from an EMBL/GenBank/DDBJ whole genome shotgun (WGS) entry which is preliminary data.</text>
</comment>
<dbReference type="Proteomes" id="UP000467841">
    <property type="component" value="Unassembled WGS sequence"/>
</dbReference>